<sequence>MTDDTSPREPSPNEIRDALIDQARSVGLHERADALSALPDMLPPLSTMPLIVDTDIGGDPDDAIAVAVAAGRPELALVITSDEHGGRRAGFARHLLDLLGRSDVPVVAGIDLGNEKYWAAEGLVPRDAPEQSWDVLTAVRKVLAATDGKVRWLGIGPMSNLSTVVDEIPDAAARLIVTQMGGGLNYRHTDRAEHNIRLDVAAARKVLHAGLRTWIVPSDVTFHPANEITSSSAEYELLAKSGPAGQLLRSHMDQWFANFYPGTMQHDAMALAQAIGRSFLRTSRIGVGLDAIGRMIPGEYQVTLTRSADYAVFRSWLTQRLDQVLAP</sequence>
<dbReference type="PANTHER" id="PTHR12304">
    <property type="entry name" value="INOSINE-URIDINE PREFERRING NUCLEOSIDE HYDROLASE"/>
    <property type="match status" value="1"/>
</dbReference>
<feature type="domain" description="Inosine/uridine-preferring nucleoside hydrolase" evidence="3">
    <location>
        <begin position="50"/>
        <end position="296"/>
    </location>
</feature>
<dbReference type="SUPFAM" id="SSF53590">
    <property type="entry name" value="Nucleoside hydrolase"/>
    <property type="match status" value="1"/>
</dbReference>
<dbReference type="Gene3D" id="3.90.245.10">
    <property type="entry name" value="Ribonucleoside hydrolase-like"/>
    <property type="match status" value="1"/>
</dbReference>
<keyword evidence="1" id="KW-0378">Hydrolase</keyword>
<dbReference type="Proteomes" id="UP000180166">
    <property type="component" value="Chromosome"/>
</dbReference>
<evidence type="ECO:0000313" key="5">
    <source>
        <dbReference type="Proteomes" id="UP000180166"/>
    </source>
</evidence>
<keyword evidence="2" id="KW-0326">Glycosidase</keyword>
<dbReference type="InterPro" id="IPR001910">
    <property type="entry name" value="Inosine/uridine_hydrolase_dom"/>
</dbReference>
<evidence type="ECO:0000259" key="3">
    <source>
        <dbReference type="Pfam" id="PF01156"/>
    </source>
</evidence>
<evidence type="ECO:0000256" key="1">
    <source>
        <dbReference type="ARBA" id="ARBA00022801"/>
    </source>
</evidence>
<organism evidence="4 5">
    <name type="scientific">Nocardia seriolae</name>
    <dbReference type="NCBI Taxonomy" id="37332"/>
    <lineage>
        <taxon>Bacteria</taxon>
        <taxon>Bacillati</taxon>
        <taxon>Actinomycetota</taxon>
        <taxon>Actinomycetes</taxon>
        <taxon>Mycobacteriales</taxon>
        <taxon>Nocardiaceae</taxon>
        <taxon>Nocardia</taxon>
    </lineage>
</organism>
<evidence type="ECO:0000313" key="4">
    <source>
        <dbReference type="EMBL" id="APB01544.1"/>
    </source>
</evidence>
<dbReference type="InterPro" id="IPR023186">
    <property type="entry name" value="IUNH"/>
</dbReference>
<dbReference type="RefSeq" id="WP_208866168.1">
    <property type="nucleotide sequence ID" value="NZ_CP017839.1"/>
</dbReference>
<gene>
    <name evidence="4" type="ORF">NS506_07524</name>
</gene>
<dbReference type="EMBL" id="CP017839">
    <property type="protein sequence ID" value="APB01544.1"/>
    <property type="molecule type" value="Genomic_DNA"/>
</dbReference>
<evidence type="ECO:0000256" key="2">
    <source>
        <dbReference type="ARBA" id="ARBA00023295"/>
    </source>
</evidence>
<dbReference type="AlphaFoldDB" id="A0ABC8B553"/>
<reference evidence="4 5" key="1">
    <citation type="submission" date="2016-10" db="EMBL/GenBank/DDBJ databases">
        <title>Genome sequence of Nocardia seriolae strain EM150506, isolated from Anguila japonica.</title>
        <authorList>
            <person name="Han H.-J."/>
        </authorList>
    </citation>
    <scope>NUCLEOTIDE SEQUENCE [LARGE SCALE GENOMIC DNA]</scope>
    <source>
        <strain evidence="4 5">EM150506</strain>
    </source>
</reference>
<protein>
    <recommendedName>
        <fullName evidence="3">Inosine/uridine-preferring nucleoside hydrolase domain-containing protein</fullName>
    </recommendedName>
</protein>
<dbReference type="Pfam" id="PF01156">
    <property type="entry name" value="IU_nuc_hydro"/>
    <property type="match status" value="1"/>
</dbReference>
<accession>A0ABC8B553</accession>
<name>A0ABC8B553_9NOCA</name>
<dbReference type="InterPro" id="IPR036452">
    <property type="entry name" value="Ribo_hydro-like"/>
</dbReference>
<dbReference type="KEGG" id="nsr:NS506_07524"/>
<proteinExistence type="predicted"/>
<dbReference type="GO" id="GO:0016799">
    <property type="term" value="F:hydrolase activity, hydrolyzing N-glycosyl compounds"/>
    <property type="evidence" value="ECO:0007669"/>
    <property type="project" value="UniProtKB-ARBA"/>
</dbReference>
<dbReference type="PANTHER" id="PTHR12304:SF4">
    <property type="entry name" value="URIDINE NUCLEOSIDASE"/>
    <property type="match status" value="1"/>
</dbReference>